<dbReference type="RefSeq" id="WP_120329762.1">
    <property type="nucleotide sequence ID" value="NZ_CP108084.1"/>
</dbReference>
<dbReference type="InterPro" id="IPR036291">
    <property type="entry name" value="NAD(P)-bd_dom_sf"/>
</dbReference>
<dbReference type="PANTHER" id="PTHR14239:SF10">
    <property type="entry name" value="REDUCTASE"/>
    <property type="match status" value="1"/>
</dbReference>
<dbReference type="PANTHER" id="PTHR14239">
    <property type="entry name" value="DUDULIN-RELATED"/>
    <property type="match status" value="1"/>
</dbReference>
<dbReference type="OrthoDB" id="1523398at2"/>
<name>A0A420EYH1_9ACTN</name>
<dbReference type="Gene3D" id="3.40.50.720">
    <property type="entry name" value="NAD(P)-binding Rossmann-like Domain"/>
    <property type="match status" value="1"/>
</dbReference>
<comment type="caution">
    <text evidence="3">The sequence shown here is derived from an EMBL/GenBank/DDBJ whole genome shotgun (WGS) entry which is preliminary data.</text>
</comment>
<dbReference type="EMBL" id="RAQQ01000013">
    <property type="protein sequence ID" value="RKF25758.1"/>
    <property type="molecule type" value="Genomic_DNA"/>
</dbReference>
<reference evidence="3 4" key="1">
    <citation type="journal article" date="2018" name="Int. J. Syst. Evol. Microbiol.">
        <title>Micromonospora globbae sp. nov., an endophytic actinomycete isolated from roots of Globba winitii C. H. Wright.</title>
        <authorList>
            <person name="Kuncharoen N."/>
            <person name="Pittayakhajonwut P."/>
            <person name="Tanasupawat S."/>
        </authorList>
    </citation>
    <scope>NUCLEOTIDE SEQUENCE [LARGE SCALE GENOMIC DNA]</scope>
    <source>
        <strain evidence="3 4">WPS1-2</strain>
    </source>
</reference>
<protein>
    <submittedName>
        <fullName evidence="3">NADP oxidoreductase</fullName>
    </submittedName>
</protein>
<dbReference type="Proteomes" id="UP000285744">
    <property type="component" value="Unassembled WGS sequence"/>
</dbReference>
<dbReference type="Pfam" id="PF03807">
    <property type="entry name" value="F420_oxidored"/>
    <property type="match status" value="1"/>
</dbReference>
<accession>A0A420EYH1</accession>
<dbReference type="SUPFAM" id="SSF51735">
    <property type="entry name" value="NAD(P)-binding Rossmann-fold domains"/>
    <property type="match status" value="1"/>
</dbReference>
<proteinExistence type="predicted"/>
<evidence type="ECO:0000256" key="1">
    <source>
        <dbReference type="ARBA" id="ARBA00023002"/>
    </source>
</evidence>
<feature type="domain" description="Pyrroline-5-carboxylate reductase catalytic N-terminal" evidence="2">
    <location>
        <begin position="2"/>
        <end position="89"/>
    </location>
</feature>
<dbReference type="AlphaFoldDB" id="A0A420EYH1"/>
<organism evidence="3 4">
    <name type="scientific">Micromonospora globbae</name>
    <dbReference type="NCBI Taxonomy" id="1894969"/>
    <lineage>
        <taxon>Bacteria</taxon>
        <taxon>Bacillati</taxon>
        <taxon>Actinomycetota</taxon>
        <taxon>Actinomycetes</taxon>
        <taxon>Micromonosporales</taxon>
        <taxon>Micromonosporaceae</taxon>
        <taxon>Micromonospora</taxon>
    </lineage>
</organism>
<sequence>MRIGIIGSGHIGGTLTRRFTALGHDVTVSNSRGPQTLRALAGETGAETATVEEAVRGADVVVVAVPLMGVPDLPGDGLFAGKLVVDADNYYPDRDGDIPELMDGTASSRWTAEHLRGARLVKAFNTIQAQHLLENGRPAGAPDRIALPVAGDDPEAKRTVMELVDALGFDPVDGGSLDDSWRQEPGTPVYLADRDADGVRQALAEARR</sequence>
<evidence type="ECO:0000313" key="3">
    <source>
        <dbReference type="EMBL" id="RKF25758.1"/>
    </source>
</evidence>
<dbReference type="InterPro" id="IPR028939">
    <property type="entry name" value="P5C_Rdtase_cat_N"/>
</dbReference>
<gene>
    <name evidence="3" type="ORF">D7I43_18340</name>
</gene>
<dbReference type="GO" id="GO:0016491">
    <property type="term" value="F:oxidoreductase activity"/>
    <property type="evidence" value="ECO:0007669"/>
    <property type="project" value="UniProtKB-KW"/>
</dbReference>
<dbReference type="InterPro" id="IPR051267">
    <property type="entry name" value="STEAP_metalloreductase"/>
</dbReference>
<evidence type="ECO:0000313" key="4">
    <source>
        <dbReference type="Proteomes" id="UP000285744"/>
    </source>
</evidence>
<evidence type="ECO:0000259" key="2">
    <source>
        <dbReference type="Pfam" id="PF03807"/>
    </source>
</evidence>
<keyword evidence="1" id="KW-0560">Oxidoreductase</keyword>